<comment type="caution">
    <text evidence="3">The sequence shown here is derived from an EMBL/GenBank/DDBJ whole genome shotgun (WGS) entry which is preliminary data.</text>
</comment>
<feature type="domain" description="Nif11" evidence="2">
    <location>
        <begin position="1"/>
        <end position="47"/>
    </location>
</feature>
<accession>A0A2P7EGP7</accession>
<dbReference type="EMBL" id="PXVC01000007">
    <property type="protein sequence ID" value="PSI02397.1"/>
    <property type="molecule type" value="Genomic_DNA"/>
</dbReference>
<feature type="region of interest" description="Disordered" evidence="1">
    <location>
        <begin position="59"/>
        <end position="81"/>
    </location>
</feature>
<gene>
    <name evidence="3" type="ORF">C7K08_03165</name>
</gene>
<name>A0A2P7EGP7_9SYNE</name>
<dbReference type="InterPro" id="IPR022516">
    <property type="entry name" value="CHP03798_Ocin"/>
</dbReference>
<evidence type="ECO:0000313" key="4">
    <source>
        <dbReference type="Proteomes" id="UP000240206"/>
    </source>
</evidence>
<evidence type="ECO:0000259" key="2">
    <source>
        <dbReference type="Pfam" id="PF07862"/>
    </source>
</evidence>
<protein>
    <submittedName>
        <fullName evidence="3">Bacteriocin</fullName>
    </submittedName>
</protein>
<dbReference type="RefSeq" id="WP_106499231.1">
    <property type="nucleotide sequence ID" value="NZ_PXVC01000007.1"/>
</dbReference>
<dbReference type="Pfam" id="PF07862">
    <property type="entry name" value="Nif11"/>
    <property type="match status" value="1"/>
</dbReference>
<organism evidence="3 4">
    <name type="scientific">Synechococcus lacustris str. Tous</name>
    <dbReference type="NCBI Taxonomy" id="1910958"/>
    <lineage>
        <taxon>Bacteria</taxon>
        <taxon>Bacillati</taxon>
        <taxon>Cyanobacteriota</taxon>
        <taxon>Cyanophyceae</taxon>
        <taxon>Synechococcales</taxon>
        <taxon>Synechococcaceae</taxon>
        <taxon>Synechococcus</taxon>
    </lineage>
</organism>
<dbReference type="NCBIfam" id="TIGR03798">
    <property type="entry name" value="leader_Nif11"/>
    <property type="match status" value="1"/>
</dbReference>
<evidence type="ECO:0000313" key="3">
    <source>
        <dbReference type="EMBL" id="PSI02397.1"/>
    </source>
</evidence>
<feature type="compositionally biased region" description="Basic and acidic residues" evidence="1">
    <location>
        <begin position="64"/>
        <end position="74"/>
    </location>
</feature>
<sequence>MALHQLDQFLQQARLDPNLAEQLKQPMDLEAFLALASRAGYQLSEQDVLAAQARQEASLSNRDLQQRAGEEARRLRSFIPG</sequence>
<keyword evidence="4" id="KW-1185">Reference proteome</keyword>
<evidence type="ECO:0000256" key="1">
    <source>
        <dbReference type="SAM" id="MobiDB-lite"/>
    </source>
</evidence>
<dbReference type="Proteomes" id="UP000240206">
    <property type="component" value="Unassembled WGS sequence"/>
</dbReference>
<reference evidence="4" key="1">
    <citation type="submission" date="2018-03" db="EMBL/GenBank/DDBJ databases">
        <title>Ecological and genomic features of two cosmopolitan and abundant freshwater picocyanobacteria.</title>
        <authorList>
            <person name="Cabello-Yeves P.J."/>
            <person name="Picazo A."/>
            <person name="Camacho A."/>
            <person name="Callieri C."/>
            <person name="Rosselli R."/>
            <person name="Roda-Garcia J."/>
            <person name="Coutinho F.H."/>
            <person name="Rodriguez-Valera F."/>
        </authorList>
    </citation>
    <scope>NUCLEOTIDE SEQUENCE [LARGE SCALE GENOMIC DNA]</scope>
    <source>
        <strain evidence="4">Tous</strain>
    </source>
</reference>
<proteinExistence type="predicted"/>
<dbReference type="InterPro" id="IPR012903">
    <property type="entry name" value="Nif11"/>
</dbReference>
<dbReference type="AlphaFoldDB" id="A0A2P7EGP7"/>